<evidence type="ECO:0000256" key="3">
    <source>
        <dbReference type="ARBA" id="ARBA00022692"/>
    </source>
</evidence>
<keyword evidence="3 8" id="KW-0812">Transmembrane</keyword>
<gene>
    <name evidence="10" type="ORF">GCM10022395_24100</name>
</gene>
<keyword evidence="4 8" id="KW-1133">Transmembrane helix</keyword>
<evidence type="ECO:0000313" key="11">
    <source>
        <dbReference type="Proteomes" id="UP001500954"/>
    </source>
</evidence>
<evidence type="ECO:0000256" key="7">
    <source>
        <dbReference type="ARBA" id="ARBA00023303"/>
    </source>
</evidence>
<feature type="domain" description="Potassium channel" evidence="9">
    <location>
        <begin position="44"/>
        <end position="114"/>
    </location>
</feature>
<dbReference type="InterPro" id="IPR003280">
    <property type="entry name" value="2pore_dom_K_chnl"/>
</dbReference>
<dbReference type="GO" id="GO:0034220">
    <property type="term" value="P:monoatomic ion transmembrane transport"/>
    <property type="evidence" value="ECO:0007669"/>
    <property type="project" value="UniProtKB-KW"/>
</dbReference>
<evidence type="ECO:0000313" key="10">
    <source>
        <dbReference type="EMBL" id="GAA3574150.1"/>
    </source>
</evidence>
<dbReference type="Proteomes" id="UP001500954">
    <property type="component" value="Unassembled WGS sequence"/>
</dbReference>
<keyword evidence="7 10" id="KW-0407">Ion channel</keyword>
<evidence type="ECO:0000256" key="8">
    <source>
        <dbReference type="SAM" id="Phobius"/>
    </source>
</evidence>
<dbReference type="PANTHER" id="PTHR11003:SF291">
    <property type="entry name" value="IP11374P"/>
    <property type="match status" value="1"/>
</dbReference>
<dbReference type="PANTHER" id="PTHR11003">
    <property type="entry name" value="POTASSIUM CHANNEL, SUBFAMILY K"/>
    <property type="match status" value="1"/>
</dbReference>
<evidence type="ECO:0000256" key="2">
    <source>
        <dbReference type="ARBA" id="ARBA00022448"/>
    </source>
</evidence>
<keyword evidence="2" id="KW-0813">Transport</keyword>
<evidence type="ECO:0000256" key="6">
    <source>
        <dbReference type="ARBA" id="ARBA00023136"/>
    </source>
</evidence>
<evidence type="ECO:0000259" key="9">
    <source>
        <dbReference type="Pfam" id="PF07885"/>
    </source>
</evidence>
<evidence type="ECO:0000256" key="4">
    <source>
        <dbReference type="ARBA" id="ARBA00022989"/>
    </source>
</evidence>
<name>A0ABP6XZI0_9FLAO</name>
<feature type="transmembrane region" description="Helical" evidence="8">
    <location>
        <begin position="95"/>
        <end position="117"/>
    </location>
</feature>
<organism evidence="10 11">
    <name type="scientific">Snuella lapsa</name>
    <dbReference type="NCBI Taxonomy" id="870481"/>
    <lineage>
        <taxon>Bacteria</taxon>
        <taxon>Pseudomonadati</taxon>
        <taxon>Bacteroidota</taxon>
        <taxon>Flavobacteriia</taxon>
        <taxon>Flavobacteriales</taxon>
        <taxon>Flavobacteriaceae</taxon>
        <taxon>Snuella</taxon>
    </lineage>
</organism>
<evidence type="ECO:0000256" key="5">
    <source>
        <dbReference type="ARBA" id="ARBA00023065"/>
    </source>
</evidence>
<feature type="transmembrane region" description="Helical" evidence="8">
    <location>
        <begin position="38"/>
        <end position="57"/>
    </location>
</feature>
<comment type="caution">
    <text evidence="10">The sequence shown here is derived from an EMBL/GenBank/DDBJ whole genome shotgun (WGS) entry which is preliminary data.</text>
</comment>
<keyword evidence="5" id="KW-0406">Ion transport</keyword>
<keyword evidence="11" id="KW-1185">Reference proteome</keyword>
<dbReference type="SUPFAM" id="SSF81324">
    <property type="entry name" value="Voltage-gated potassium channels"/>
    <property type="match status" value="1"/>
</dbReference>
<proteinExistence type="predicted"/>
<comment type="subcellular location">
    <subcellularLocation>
        <location evidence="1">Membrane</location>
        <topology evidence="1">Multi-pass membrane protein</topology>
    </subcellularLocation>
</comment>
<dbReference type="EMBL" id="BAABCY010000066">
    <property type="protein sequence ID" value="GAA3574150.1"/>
    <property type="molecule type" value="Genomic_DNA"/>
</dbReference>
<keyword evidence="6 8" id="KW-0472">Membrane</keyword>
<protein>
    <submittedName>
        <fullName evidence="10">Potassium channel family protein</fullName>
    </submittedName>
</protein>
<dbReference type="InterPro" id="IPR013099">
    <property type="entry name" value="K_chnl_dom"/>
</dbReference>
<sequence length="140" mass="16482">MDHLEKRLLKHKTMLSFFLNLYRFIKILFKGIKKDGEFRFLFIFIIILLTGSTVFYYKFEHWSVIDALYFSVMTMATIGYGDLVPTTPFTKVFTIIYTFLSIGAFVAFTAKMIGLTFENRQKQTLKIKQHIKGIKDKPKK</sequence>
<accession>A0ABP6XZI0</accession>
<dbReference type="Gene3D" id="1.10.287.70">
    <property type="match status" value="1"/>
</dbReference>
<dbReference type="Pfam" id="PF07885">
    <property type="entry name" value="Ion_trans_2"/>
    <property type="match status" value="1"/>
</dbReference>
<evidence type="ECO:0000256" key="1">
    <source>
        <dbReference type="ARBA" id="ARBA00004141"/>
    </source>
</evidence>
<dbReference type="RefSeq" id="WP_345006427.1">
    <property type="nucleotide sequence ID" value="NZ_BAABCY010000066.1"/>
</dbReference>
<reference evidence="11" key="1">
    <citation type="journal article" date="2019" name="Int. J. Syst. Evol. Microbiol.">
        <title>The Global Catalogue of Microorganisms (GCM) 10K type strain sequencing project: providing services to taxonomists for standard genome sequencing and annotation.</title>
        <authorList>
            <consortium name="The Broad Institute Genomics Platform"/>
            <consortium name="The Broad Institute Genome Sequencing Center for Infectious Disease"/>
            <person name="Wu L."/>
            <person name="Ma J."/>
        </authorList>
    </citation>
    <scope>NUCLEOTIDE SEQUENCE [LARGE SCALE GENOMIC DNA]</scope>
    <source>
        <strain evidence="11">JCM 17111</strain>
    </source>
</reference>